<evidence type="ECO:0000313" key="2">
    <source>
        <dbReference type="Proteomes" id="UP001138500"/>
    </source>
</evidence>
<organism evidence="1 2">
    <name type="scientific">Teratosphaeria destructans</name>
    <dbReference type="NCBI Taxonomy" id="418781"/>
    <lineage>
        <taxon>Eukaryota</taxon>
        <taxon>Fungi</taxon>
        <taxon>Dikarya</taxon>
        <taxon>Ascomycota</taxon>
        <taxon>Pezizomycotina</taxon>
        <taxon>Dothideomycetes</taxon>
        <taxon>Dothideomycetidae</taxon>
        <taxon>Mycosphaerellales</taxon>
        <taxon>Teratosphaeriaceae</taxon>
        <taxon>Teratosphaeria</taxon>
    </lineage>
</organism>
<dbReference type="AlphaFoldDB" id="A0A9W7SRD6"/>
<comment type="caution">
    <text evidence="1">The sequence shown here is derived from an EMBL/GenBank/DDBJ whole genome shotgun (WGS) entry which is preliminary data.</text>
</comment>
<dbReference type="Proteomes" id="UP001138500">
    <property type="component" value="Unassembled WGS sequence"/>
</dbReference>
<gene>
    <name evidence="1" type="ORF">Tdes44962_MAKER03163</name>
</gene>
<reference evidence="1 2" key="1">
    <citation type="journal article" date="2018" name="IMA Fungus">
        <title>IMA Genome-F 10: Nine draft genome sequences of Claviceps purpurea s.lat., including C. arundinis, C. humidiphila, and C. cf. spartinae, pseudomolecules for the pitch canker pathogen Fusarium circinatum, draft genome of Davidsoniella eucalypti, Grosmannia galeiformis, Quambalaria eucalypti, and Teratosphaeria destructans.</title>
        <authorList>
            <person name="Wingfield B.D."/>
            <person name="Liu M."/>
            <person name="Nguyen H.D."/>
            <person name="Lane F.A."/>
            <person name="Morgan S.W."/>
            <person name="De Vos L."/>
            <person name="Wilken P.M."/>
            <person name="Duong T.A."/>
            <person name="Aylward J."/>
            <person name="Coetzee M.P."/>
            <person name="Dadej K."/>
            <person name="De Beer Z.W."/>
            <person name="Findlay W."/>
            <person name="Havenga M."/>
            <person name="Kolarik M."/>
            <person name="Menzies J.G."/>
            <person name="Naidoo K."/>
            <person name="Pochopski O."/>
            <person name="Shoukouhi P."/>
            <person name="Santana Q.C."/>
            <person name="Seifert K.A."/>
            <person name="Soal N."/>
            <person name="Steenkamp E.T."/>
            <person name="Tatham C.T."/>
            <person name="van der Nest M.A."/>
            <person name="Wingfield M.J."/>
        </authorList>
    </citation>
    <scope>NUCLEOTIDE SEQUENCE [LARGE SCALE GENOMIC DNA]</scope>
    <source>
        <strain evidence="1">CMW44962</strain>
    </source>
</reference>
<reference evidence="1 2" key="2">
    <citation type="journal article" date="2021" name="Curr. Genet.">
        <title>Genetic response to nitrogen starvation in the aggressive Eucalyptus foliar pathogen Teratosphaeria destructans.</title>
        <authorList>
            <person name="Havenga M."/>
            <person name="Wingfield B.D."/>
            <person name="Wingfield M.J."/>
            <person name="Dreyer L.L."/>
            <person name="Roets F."/>
            <person name="Aylward J."/>
        </authorList>
    </citation>
    <scope>NUCLEOTIDE SEQUENCE [LARGE SCALE GENOMIC DNA]</scope>
    <source>
        <strain evidence="1">CMW44962</strain>
    </source>
</reference>
<evidence type="ECO:0000313" key="1">
    <source>
        <dbReference type="EMBL" id="KAH9826933.1"/>
    </source>
</evidence>
<sequence>MHDAGAAIFRGIYSTSQRFREAICNVAPADLGLDTRRRLVRAKHPPLARELFKQNGRERSSPPSSAIALVREKSSMDSPTPHTAYTSAARPMKYQPFTSRGVVGEVSSPSYLVSGTSSSVAIIASSESC</sequence>
<name>A0A9W7SRD6_9PEZI</name>
<proteinExistence type="predicted"/>
<keyword evidence="2" id="KW-1185">Reference proteome</keyword>
<accession>A0A9W7SRD6</accession>
<protein>
    <submittedName>
        <fullName evidence="1">Uncharacterized protein</fullName>
    </submittedName>
</protein>
<dbReference type="EMBL" id="RIBY02001934">
    <property type="protein sequence ID" value="KAH9826933.1"/>
    <property type="molecule type" value="Genomic_DNA"/>
</dbReference>